<dbReference type="PANTHER" id="PTHR42781">
    <property type="entry name" value="SPERMIDINE/PUTRESCINE IMPORT ATP-BINDING PROTEIN POTA"/>
    <property type="match status" value="1"/>
</dbReference>
<dbReference type="OrthoDB" id="9809450at2"/>
<evidence type="ECO:0000256" key="7">
    <source>
        <dbReference type="RuleBase" id="RU364083"/>
    </source>
</evidence>
<gene>
    <name evidence="7" type="primary">potA</name>
    <name evidence="9" type="ORF">E8A74_14275</name>
</gene>
<proteinExistence type="inferred from homology"/>
<dbReference type="InterPro" id="IPR005893">
    <property type="entry name" value="PotA-like"/>
</dbReference>
<reference evidence="9 10" key="1">
    <citation type="submission" date="2019-04" db="EMBL/GenBank/DDBJ databases">
        <authorList>
            <person name="Li Y."/>
            <person name="Wang J."/>
        </authorList>
    </citation>
    <scope>NUCLEOTIDE SEQUENCE [LARGE SCALE GENOMIC DNA]</scope>
    <source>
        <strain evidence="9 10">DSM 14668</strain>
    </source>
</reference>
<keyword evidence="1 7" id="KW-0813">Transport</keyword>
<evidence type="ECO:0000259" key="8">
    <source>
        <dbReference type="PROSITE" id="PS50893"/>
    </source>
</evidence>
<comment type="similarity">
    <text evidence="7">Belongs to the ABC transporter superfamily. Spermidine/putrescine importer (TC 3.A.1.11.1) family.</text>
</comment>
<dbReference type="InterPro" id="IPR013611">
    <property type="entry name" value="Transp-assoc_OB_typ2"/>
</dbReference>
<keyword evidence="3 7" id="KW-0547">Nucleotide-binding</keyword>
<evidence type="ECO:0000256" key="4">
    <source>
        <dbReference type="ARBA" id="ARBA00022840"/>
    </source>
</evidence>
<name>A0A4U1JE74_9BACT</name>
<dbReference type="AlphaFoldDB" id="A0A4U1JE74"/>
<organism evidence="9 10">
    <name type="scientific">Polyangium fumosum</name>
    <dbReference type="NCBI Taxonomy" id="889272"/>
    <lineage>
        <taxon>Bacteria</taxon>
        <taxon>Pseudomonadati</taxon>
        <taxon>Myxococcota</taxon>
        <taxon>Polyangia</taxon>
        <taxon>Polyangiales</taxon>
        <taxon>Polyangiaceae</taxon>
        <taxon>Polyangium</taxon>
    </lineage>
</organism>
<dbReference type="PROSITE" id="PS00211">
    <property type="entry name" value="ABC_TRANSPORTER_1"/>
    <property type="match status" value="1"/>
</dbReference>
<dbReference type="PANTHER" id="PTHR42781:SF4">
    <property type="entry name" value="SPERMIDINE_PUTRESCINE IMPORT ATP-BINDING PROTEIN POTA"/>
    <property type="match status" value="1"/>
</dbReference>
<dbReference type="PROSITE" id="PS50893">
    <property type="entry name" value="ABC_TRANSPORTER_2"/>
    <property type="match status" value="1"/>
</dbReference>
<comment type="function">
    <text evidence="7">Part of the ABC transporter complex PotABCD involved in spermidine/putrescine import. Responsible for energy coupling to the transport system.</text>
</comment>
<dbReference type="EC" id="7.6.2.11" evidence="7"/>
<dbReference type="Gene3D" id="2.40.50.100">
    <property type="match status" value="1"/>
</dbReference>
<dbReference type="GO" id="GO:0015594">
    <property type="term" value="F:ABC-type putrescine transporter activity"/>
    <property type="evidence" value="ECO:0007669"/>
    <property type="project" value="InterPro"/>
</dbReference>
<comment type="caution">
    <text evidence="9">The sequence shown here is derived from an EMBL/GenBank/DDBJ whole genome shotgun (WGS) entry which is preliminary data.</text>
</comment>
<dbReference type="InterPro" id="IPR017879">
    <property type="entry name" value="PotA_ATP-bd"/>
</dbReference>
<keyword evidence="4 7" id="KW-0067">ATP-binding</keyword>
<dbReference type="InterPro" id="IPR008995">
    <property type="entry name" value="Mo/tungstate-bd_C_term_dom"/>
</dbReference>
<comment type="subunit">
    <text evidence="7">The complex is composed of two ATP-binding proteins (PotA), two transmembrane proteins (PotB and PotC) and a solute-binding protein (PotD).</text>
</comment>
<feature type="domain" description="ABC transporter" evidence="8">
    <location>
        <begin position="4"/>
        <end position="234"/>
    </location>
</feature>
<keyword evidence="10" id="KW-1185">Reference proteome</keyword>
<evidence type="ECO:0000256" key="6">
    <source>
        <dbReference type="ARBA" id="ARBA00023136"/>
    </source>
</evidence>
<dbReference type="Proteomes" id="UP000309215">
    <property type="component" value="Unassembled WGS sequence"/>
</dbReference>
<accession>A0A4U1JE74</accession>
<dbReference type="EMBL" id="SSMQ01000012">
    <property type="protein sequence ID" value="TKD08946.1"/>
    <property type="molecule type" value="Genomic_DNA"/>
</dbReference>
<sequence length="356" mass="39004">MGIVELRKVVKRFGDVEVVKSLDLSIEKGEFLTFLGPSGCGKTTTLRMIGGFEMPTSGEIYLDGREVSALPPYKRDVNTVFQSYALFPHMSVRQNVAYGLEQKRLPKAEIERKVTEVLAMVRMDTFAARKPRELSGGQQQRVAVARAIVNGPTVLLLDEPLGALDLKLRKEMQFELKSLQRKLGMTFVYVTHDQEEALTMSDRVAVMNGGRIEQIDAPVAIYNRPKTRFVADFIGETNLLAGEVHREGSAHALSLGGARIPIEPDAVLESGRGISLSVRPEMVTVRKAEGHESEGVVLPGTVEETVFVGSVWKTVVRLKSGERVVATEPPATHGELEQGTSVVVGWNPKSAVVLEA</sequence>
<dbReference type="SMART" id="SM00382">
    <property type="entry name" value="AAA"/>
    <property type="match status" value="1"/>
</dbReference>
<dbReference type="InterPro" id="IPR050093">
    <property type="entry name" value="ABC_SmlMolc_Importer"/>
</dbReference>
<evidence type="ECO:0000256" key="2">
    <source>
        <dbReference type="ARBA" id="ARBA00022475"/>
    </source>
</evidence>
<keyword evidence="2 7" id="KW-1003">Cell membrane</keyword>
<dbReference type="GO" id="GO:0016887">
    <property type="term" value="F:ATP hydrolysis activity"/>
    <property type="evidence" value="ECO:0007669"/>
    <property type="project" value="InterPro"/>
</dbReference>
<comment type="catalytic activity">
    <reaction evidence="7">
        <text>ATP + H2O + polyamine-[polyamine-binding protein]Side 1 = ADP + phosphate + polyamineSide 2 + [polyamine-binding protein]Side 1.</text>
        <dbReference type="EC" id="7.6.2.11"/>
    </reaction>
</comment>
<protein>
    <recommendedName>
        <fullName evidence="7">Spermidine/putrescine import ATP-binding protein PotA</fullName>
        <ecNumber evidence="7">7.6.2.11</ecNumber>
    </recommendedName>
</protein>
<dbReference type="FunFam" id="3.40.50.300:FF:000133">
    <property type="entry name" value="Spermidine/putrescine import ATP-binding protein PotA"/>
    <property type="match status" value="1"/>
</dbReference>
<dbReference type="CDD" id="cd03300">
    <property type="entry name" value="ABC_PotA_N"/>
    <property type="match status" value="1"/>
</dbReference>
<dbReference type="GO" id="GO:0005524">
    <property type="term" value="F:ATP binding"/>
    <property type="evidence" value="ECO:0007669"/>
    <property type="project" value="UniProtKB-KW"/>
</dbReference>
<evidence type="ECO:0000256" key="1">
    <source>
        <dbReference type="ARBA" id="ARBA00022448"/>
    </source>
</evidence>
<keyword evidence="5 7" id="KW-1278">Translocase</keyword>
<dbReference type="Pfam" id="PF00005">
    <property type="entry name" value="ABC_tran"/>
    <property type="match status" value="1"/>
</dbReference>
<evidence type="ECO:0000256" key="5">
    <source>
        <dbReference type="ARBA" id="ARBA00022967"/>
    </source>
</evidence>
<dbReference type="SUPFAM" id="SSF52540">
    <property type="entry name" value="P-loop containing nucleoside triphosphate hydrolases"/>
    <property type="match status" value="1"/>
</dbReference>
<dbReference type="InterPro" id="IPR003593">
    <property type="entry name" value="AAA+_ATPase"/>
</dbReference>
<keyword evidence="6 7" id="KW-0472">Membrane</keyword>
<evidence type="ECO:0000313" key="10">
    <source>
        <dbReference type="Proteomes" id="UP000309215"/>
    </source>
</evidence>
<evidence type="ECO:0000256" key="3">
    <source>
        <dbReference type="ARBA" id="ARBA00022741"/>
    </source>
</evidence>
<dbReference type="GO" id="GO:0043190">
    <property type="term" value="C:ATP-binding cassette (ABC) transporter complex"/>
    <property type="evidence" value="ECO:0007669"/>
    <property type="project" value="InterPro"/>
</dbReference>
<dbReference type="InterPro" id="IPR027417">
    <property type="entry name" value="P-loop_NTPase"/>
</dbReference>
<dbReference type="SUPFAM" id="SSF50331">
    <property type="entry name" value="MOP-like"/>
    <property type="match status" value="1"/>
</dbReference>
<dbReference type="InterPro" id="IPR017871">
    <property type="entry name" value="ABC_transporter-like_CS"/>
</dbReference>
<dbReference type="InterPro" id="IPR003439">
    <property type="entry name" value="ABC_transporter-like_ATP-bd"/>
</dbReference>
<evidence type="ECO:0000313" key="9">
    <source>
        <dbReference type="EMBL" id="TKD08946.1"/>
    </source>
</evidence>
<dbReference type="Pfam" id="PF08402">
    <property type="entry name" value="TOBE_2"/>
    <property type="match status" value="1"/>
</dbReference>
<dbReference type="Gene3D" id="3.40.50.300">
    <property type="entry name" value="P-loop containing nucleotide triphosphate hydrolases"/>
    <property type="match status" value="1"/>
</dbReference>
<dbReference type="NCBIfam" id="TIGR01187">
    <property type="entry name" value="potA"/>
    <property type="match status" value="1"/>
</dbReference>